<feature type="region of interest" description="Disordered" evidence="1">
    <location>
        <begin position="1"/>
        <end position="21"/>
    </location>
</feature>
<evidence type="ECO:0000313" key="2">
    <source>
        <dbReference type="EMBL" id="KAJ1101884.1"/>
    </source>
</evidence>
<dbReference type="AlphaFoldDB" id="A0AAV7MH93"/>
<evidence type="ECO:0000313" key="3">
    <source>
        <dbReference type="Proteomes" id="UP001066276"/>
    </source>
</evidence>
<evidence type="ECO:0008006" key="4">
    <source>
        <dbReference type="Google" id="ProtNLM"/>
    </source>
</evidence>
<protein>
    <recommendedName>
        <fullName evidence="4">Gag protein</fullName>
    </recommendedName>
</protein>
<proteinExistence type="predicted"/>
<name>A0AAV7MH93_PLEWA</name>
<dbReference type="Proteomes" id="UP001066276">
    <property type="component" value="Chromosome 10"/>
</dbReference>
<comment type="caution">
    <text evidence="2">The sequence shown here is derived from an EMBL/GenBank/DDBJ whole genome shotgun (WGS) entry which is preliminary data.</text>
</comment>
<gene>
    <name evidence="2" type="ORF">NDU88_006948</name>
</gene>
<dbReference type="Gene3D" id="4.10.60.10">
    <property type="entry name" value="Zinc finger, CCHC-type"/>
    <property type="match status" value="1"/>
</dbReference>
<dbReference type="PANTHER" id="PTHR33198:SF20">
    <property type="entry name" value="RETROTRANSPOSON GAG DOMAIN-CONTAINING PROTEIN"/>
    <property type="match status" value="1"/>
</dbReference>
<dbReference type="PANTHER" id="PTHR33198">
    <property type="entry name" value="ANK_REP_REGION DOMAIN-CONTAINING PROTEIN-RELATED"/>
    <property type="match status" value="1"/>
</dbReference>
<evidence type="ECO:0000256" key="1">
    <source>
        <dbReference type="SAM" id="MobiDB-lite"/>
    </source>
</evidence>
<organism evidence="2 3">
    <name type="scientific">Pleurodeles waltl</name>
    <name type="common">Iberian ribbed newt</name>
    <dbReference type="NCBI Taxonomy" id="8319"/>
    <lineage>
        <taxon>Eukaryota</taxon>
        <taxon>Metazoa</taxon>
        <taxon>Chordata</taxon>
        <taxon>Craniata</taxon>
        <taxon>Vertebrata</taxon>
        <taxon>Euteleostomi</taxon>
        <taxon>Amphibia</taxon>
        <taxon>Batrachia</taxon>
        <taxon>Caudata</taxon>
        <taxon>Salamandroidea</taxon>
        <taxon>Salamandridae</taxon>
        <taxon>Pleurodelinae</taxon>
        <taxon>Pleurodeles</taxon>
    </lineage>
</organism>
<feature type="region of interest" description="Disordered" evidence="1">
    <location>
        <begin position="214"/>
        <end position="233"/>
    </location>
</feature>
<dbReference type="EMBL" id="JANPWB010000014">
    <property type="protein sequence ID" value="KAJ1101884.1"/>
    <property type="molecule type" value="Genomic_DNA"/>
</dbReference>
<sequence length="340" mass="38140">MADEPAPATHQPPQHTIAGALPPFSELADPVTASPRWKVWVGCLENYFVAPREKDGAVKRSPLLHFVGDEIKKLFRHLPNTGAYDDYETAVRTLNAHFNPQLNPDFESFTLRQARRREGEFINQFYARLWELASTCTEDDQQKEVHAQIIQGCRNKTLRGLILRQPNISLGEILIMARSHDLSAARAAEMDMAMSHMPEKTPVAQTEHADAVQLQQTRKKPRPYAPAKPGGRCDYCGREDNNPRDCPAQGRACSNCRKMNHFAAVCKGGVSVRGVRGRRPLSRAIKQLSLDEHVAQGVCYPALCYSLEDSSPGEDEEAVFLISFTNELKRHQQPQPTCMI</sequence>
<reference evidence="2" key="1">
    <citation type="journal article" date="2022" name="bioRxiv">
        <title>Sequencing and chromosome-scale assembly of the giantPleurodeles waltlgenome.</title>
        <authorList>
            <person name="Brown T."/>
            <person name="Elewa A."/>
            <person name="Iarovenko S."/>
            <person name="Subramanian E."/>
            <person name="Araus A.J."/>
            <person name="Petzold A."/>
            <person name="Susuki M."/>
            <person name="Suzuki K.-i.T."/>
            <person name="Hayashi T."/>
            <person name="Toyoda A."/>
            <person name="Oliveira C."/>
            <person name="Osipova E."/>
            <person name="Leigh N.D."/>
            <person name="Simon A."/>
            <person name="Yun M.H."/>
        </authorList>
    </citation>
    <scope>NUCLEOTIDE SEQUENCE</scope>
    <source>
        <strain evidence="2">20211129_DDA</strain>
        <tissue evidence="2">Liver</tissue>
    </source>
</reference>
<accession>A0AAV7MH93</accession>
<keyword evidence="3" id="KW-1185">Reference proteome</keyword>